<feature type="region of interest" description="Disordered" evidence="1">
    <location>
        <begin position="137"/>
        <end position="175"/>
    </location>
</feature>
<evidence type="ECO:0000313" key="3">
    <source>
        <dbReference type="Proteomes" id="UP000799437"/>
    </source>
</evidence>
<organism evidence="2 3">
    <name type="scientific">Pseudovirgaria hyperparasitica</name>
    <dbReference type="NCBI Taxonomy" id="470096"/>
    <lineage>
        <taxon>Eukaryota</taxon>
        <taxon>Fungi</taxon>
        <taxon>Dikarya</taxon>
        <taxon>Ascomycota</taxon>
        <taxon>Pezizomycotina</taxon>
        <taxon>Dothideomycetes</taxon>
        <taxon>Dothideomycetes incertae sedis</taxon>
        <taxon>Acrospermales</taxon>
        <taxon>Acrospermaceae</taxon>
        <taxon>Pseudovirgaria</taxon>
    </lineage>
</organism>
<proteinExistence type="predicted"/>
<feature type="compositionally biased region" description="Basic and acidic residues" evidence="1">
    <location>
        <begin position="146"/>
        <end position="175"/>
    </location>
</feature>
<dbReference type="RefSeq" id="XP_033595094.1">
    <property type="nucleotide sequence ID" value="XM_033747746.1"/>
</dbReference>
<dbReference type="EMBL" id="ML996602">
    <property type="protein sequence ID" value="KAF2752643.1"/>
    <property type="molecule type" value="Genomic_DNA"/>
</dbReference>
<dbReference type="Proteomes" id="UP000799437">
    <property type="component" value="Unassembled WGS sequence"/>
</dbReference>
<accession>A0A6A6VR15</accession>
<reference evidence="2" key="1">
    <citation type="journal article" date="2020" name="Stud. Mycol.">
        <title>101 Dothideomycetes genomes: a test case for predicting lifestyles and emergence of pathogens.</title>
        <authorList>
            <person name="Haridas S."/>
            <person name="Albert R."/>
            <person name="Binder M."/>
            <person name="Bloem J."/>
            <person name="Labutti K."/>
            <person name="Salamov A."/>
            <person name="Andreopoulos B."/>
            <person name="Baker S."/>
            <person name="Barry K."/>
            <person name="Bills G."/>
            <person name="Bluhm B."/>
            <person name="Cannon C."/>
            <person name="Castanera R."/>
            <person name="Culley D."/>
            <person name="Daum C."/>
            <person name="Ezra D."/>
            <person name="Gonzalez J."/>
            <person name="Henrissat B."/>
            <person name="Kuo A."/>
            <person name="Liang C."/>
            <person name="Lipzen A."/>
            <person name="Lutzoni F."/>
            <person name="Magnuson J."/>
            <person name="Mondo S."/>
            <person name="Nolan M."/>
            <person name="Ohm R."/>
            <person name="Pangilinan J."/>
            <person name="Park H.-J."/>
            <person name="Ramirez L."/>
            <person name="Alfaro M."/>
            <person name="Sun H."/>
            <person name="Tritt A."/>
            <person name="Yoshinaga Y."/>
            <person name="Zwiers L.-H."/>
            <person name="Turgeon B."/>
            <person name="Goodwin S."/>
            <person name="Spatafora J."/>
            <person name="Crous P."/>
            <person name="Grigoriev I."/>
        </authorList>
    </citation>
    <scope>NUCLEOTIDE SEQUENCE</scope>
    <source>
        <strain evidence="2">CBS 121739</strain>
    </source>
</reference>
<evidence type="ECO:0000256" key="1">
    <source>
        <dbReference type="SAM" id="MobiDB-lite"/>
    </source>
</evidence>
<name>A0A6A6VR15_9PEZI</name>
<sequence length="186" mass="20619">MLQQQCPVDQLLAISMNSSQDTIEDQTVYQDLIARSDQRKKAVDQNAAVEKTVYEEITPEAQPQAALHTEVFSGADTHSDKGSLIGTLERMATTVLVLSGKVDLSLDRAKEIDKNVRTLSRTVGMILEKLKKTDEVPTSLLNSRSGEVENKSNDGTNHETSAKSKRKADVLRDTSDTCKRQRRTLC</sequence>
<dbReference type="GeneID" id="54488800"/>
<evidence type="ECO:0000313" key="2">
    <source>
        <dbReference type="EMBL" id="KAF2752643.1"/>
    </source>
</evidence>
<gene>
    <name evidence="2" type="ORF">EJ05DRAFT_505857</name>
</gene>
<keyword evidence="3" id="KW-1185">Reference proteome</keyword>
<protein>
    <submittedName>
        <fullName evidence="2">Uncharacterized protein</fullName>
    </submittedName>
</protein>
<dbReference type="AlphaFoldDB" id="A0A6A6VR15"/>